<keyword evidence="2" id="KW-1185">Reference proteome</keyword>
<dbReference type="RefSeq" id="WP_079649934.1">
    <property type="nucleotide sequence ID" value="NZ_FUYM01000010.1"/>
</dbReference>
<evidence type="ECO:0000313" key="1">
    <source>
        <dbReference type="EMBL" id="SKB98302.1"/>
    </source>
</evidence>
<evidence type="ECO:0000313" key="2">
    <source>
        <dbReference type="Proteomes" id="UP000189818"/>
    </source>
</evidence>
<dbReference type="InterPro" id="IPR043733">
    <property type="entry name" value="DUF5677"/>
</dbReference>
<gene>
    <name evidence="1" type="ORF">SAMN06295920_110133</name>
</gene>
<dbReference type="Pfam" id="PF18928">
    <property type="entry name" value="DUF5677"/>
    <property type="match status" value="1"/>
</dbReference>
<reference evidence="2" key="1">
    <citation type="submission" date="2017-02" db="EMBL/GenBank/DDBJ databases">
        <authorList>
            <person name="Varghese N."/>
            <person name="Submissions S."/>
        </authorList>
    </citation>
    <scope>NUCLEOTIDE SEQUENCE [LARGE SCALE GENOMIC DNA]</scope>
    <source>
        <strain evidence="2">UM2</strain>
    </source>
</reference>
<organism evidence="1 2">
    <name type="scientific">Rhizorhabdus histidinilytica</name>
    <dbReference type="NCBI Taxonomy" id="439228"/>
    <lineage>
        <taxon>Bacteria</taxon>
        <taxon>Pseudomonadati</taxon>
        <taxon>Pseudomonadota</taxon>
        <taxon>Alphaproteobacteria</taxon>
        <taxon>Sphingomonadales</taxon>
        <taxon>Sphingomonadaceae</taxon>
        <taxon>Rhizorhabdus</taxon>
    </lineage>
</organism>
<dbReference type="STRING" id="439228.SAMN06295920_110133"/>
<proteinExistence type="predicted"/>
<dbReference type="OrthoDB" id="8478673at2"/>
<protein>
    <submittedName>
        <fullName evidence="1">Uncharacterized protein</fullName>
    </submittedName>
</protein>
<dbReference type="EMBL" id="FUYM01000010">
    <property type="protein sequence ID" value="SKB98302.1"/>
    <property type="molecule type" value="Genomic_DNA"/>
</dbReference>
<dbReference type="AlphaFoldDB" id="A0A1T5FQA7"/>
<sequence length="268" mass="30316">MAARELLPLMSPVGSYEGWEAIERETLGFLLSATARASESALLLCAYGQLWDAEVLARSALEGTLKFAYLLQSPDTFTQRHTEYAINLFHIALMKDHLKCAELLAAVSDPDSLQWRPIKDRLLDDDELVELRATYDRVHRRELENRWGFTGLVSELSRSGDRLFRGLGAVAHTYSIASHVHHMDMVGASLPLDRDRRSAERREAIHQTHEARVISDLLNFMLLRLSVGYRFLGISLATLLPAKAKIDALHAKFEPAWSSWLNIEYGDD</sequence>
<accession>A0A1T5FQA7</accession>
<name>A0A1T5FQA7_9SPHN</name>
<dbReference type="Proteomes" id="UP000189818">
    <property type="component" value="Unassembled WGS sequence"/>
</dbReference>